<dbReference type="RefSeq" id="WP_133467671.1">
    <property type="nucleotide sequence ID" value="NZ_NKKR01000158.1"/>
</dbReference>
<reference evidence="2 3" key="1">
    <citation type="submission" date="2017-06" db="EMBL/GenBank/DDBJ databases">
        <authorList>
            <person name="Swanenburg J."/>
            <person name="Kort R."/>
        </authorList>
    </citation>
    <scope>NUCLEOTIDE SEQUENCE [LARGE SCALE GENOMIC DNA]</scope>
    <source>
        <strain evidence="2 3">RL05</strain>
    </source>
</reference>
<dbReference type="NCBIfam" id="TIGR01716">
    <property type="entry name" value="RGG_Cterm"/>
    <property type="match status" value="1"/>
</dbReference>
<dbReference type="GO" id="GO:0003677">
    <property type="term" value="F:DNA binding"/>
    <property type="evidence" value="ECO:0007669"/>
    <property type="project" value="InterPro"/>
</dbReference>
<dbReference type="InterPro" id="IPR053163">
    <property type="entry name" value="HTH-type_regulator_Rgg"/>
</dbReference>
<dbReference type="Gene3D" id="1.10.260.40">
    <property type="entry name" value="lambda repressor-like DNA-binding domains"/>
    <property type="match status" value="1"/>
</dbReference>
<sequence length="296" mass="34130">MTIGELLKEKRLAENKTQKAWVGHIISTSYYAKVEKNIHRITAEDLLAILKHNDLSITDFFEELADKKDELKAQVNSLNKTVIDAVYHSDVSKVNEVIQIIKKMDLPTKQKQELILINKGFIETIKNDLSDNYQPDKNIVQQLKDKIFSIPNFNRFKLELYTNFMQFYDYTTNIMITKQVIHKIDQFKSDKELLAIAGILFNLLSQLVEEHHYQETAPFIAASEHLPFLPDLYFPQTGISLLKYLISYHFNKKTADLAKAEMIAQTYQITGLEDFGKGAQEIINEVKVSGKKLASR</sequence>
<dbReference type="InterPro" id="IPR001387">
    <property type="entry name" value="Cro/C1-type_HTH"/>
</dbReference>
<dbReference type="Proteomes" id="UP000295195">
    <property type="component" value="Unassembled WGS sequence"/>
</dbReference>
<evidence type="ECO:0000313" key="3">
    <source>
        <dbReference type="Proteomes" id="UP000295195"/>
    </source>
</evidence>
<evidence type="ECO:0000259" key="1">
    <source>
        <dbReference type="Pfam" id="PF21259"/>
    </source>
</evidence>
<comment type="caution">
    <text evidence="2">The sequence shown here is derived from an EMBL/GenBank/DDBJ whole genome shotgun (WGS) entry which is preliminary data.</text>
</comment>
<dbReference type="AlphaFoldDB" id="A0A4R6CRG9"/>
<organism evidence="2 3">
    <name type="scientific">Lactobacillus crispatus</name>
    <dbReference type="NCBI Taxonomy" id="47770"/>
    <lineage>
        <taxon>Bacteria</taxon>
        <taxon>Bacillati</taxon>
        <taxon>Bacillota</taxon>
        <taxon>Bacilli</taxon>
        <taxon>Lactobacillales</taxon>
        <taxon>Lactobacillaceae</taxon>
        <taxon>Lactobacillus</taxon>
    </lineage>
</organism>
<gene>
    <name evidence="2" type="ORF">CEE75_10890</name>
</gene>
<name>A0A4R6CRG9_9LACO</name>
<evidence type="ECO:0000313" key="2">
    <source>
        <dbReference type="EMBL" id="TDN29404.1"/>
    </source>
</evidence>
<dbReference type="SUPFAM" id="SSF47413">
    <property type="entry name" value="lambda repressor-like DNA-binding domains"/>
    <property type="match status" value="1"/>
</dbReference>
<feature type="domain" description="HTH-type transcriptional regulator Rgg C-terminal" evidence="1">
    <location>
        <begin position="110"/>
        <end position="269"/>
    </location>
</feature>
<protein>
    <submittedName>
        <fullName evidence="2">XRE family transcriptional regulator</fullName>
    </submittedName>
</protein>
<dbReference type="EMBL" id="NKLP01000205">
    <property type="protein sequence ID" value="TDN29404.1"/>
    <property type="molecule type" value="Genomic_DNA"/>
</dbReference>
<dbReference type="Pfam" id="PF21259">
    <property type="entry name" value="Rgg_C"/>
    <property type="match status" value="1"/>
</dbReference>
<dbReference type="PANTHER" id="PTHR37038">
    <property type="entry name" value="TRANSCRIPTIONAL REGULATOR-RELATED"/>
    <property type="match status" value="1"/>
</dbReference>
<dbReference type="InterPro" id="IPR010057">
    <property type="entry name" value="Transcription_activator_Rgg_C"/>
</dbReference>
<accession>A0A4R6CRG9</accession>
<proteinExistence type="predicted"/>
<dbReference type="InterPro" id="IPR010982">
    <property type="entry name" value="Lambda_DNA-bd_dom_sf"/>
</dbReference>
<dbReference type="CDD" id="cd00093">
    <property type="entry name" value="HTH_XRE"/>
    <property type="match status" value="1"/>
</dbReference>